<proteinExistence type="predicted"/>
<name>A0AAW0G5D2_9APHY</name>
<dbReference type="Proteomes" id="UP001385951">
    <property type="component" value="Unassembled WGS sequence"/>
</dbReference>
<keyword evidence="3" id="KW-1185">Reference proteome</keyword>
<dbReference type="EMBL" id="JASBNA010000026">
    <property type="protein sequence ID" value="KAK7684235.1"/>
    <property type="molecule type" value="Genomic_DNA"/>
</dbReference>
<accession>A0AAW0G5D2</accession>
<feature type="region of interest" description="Disordered" evidence="1">
    <location>
        <begin position="107"/>
        <end position="202"/>
    </location>
</feature>
<reference evidence="2 3" key="1">
    <citation type="submission" date="2022-09" db="EMBL/GenBank/DDBJ databases">
        <authorList>
            <person name="Palmer J.M."/>
        </authorList>
    </citation>
    <scope>NUCLEOTIDE SEQUENCE [LARGE SCALE GENOMIC DNA]</scope>
    <source>
        <strain evidence="2 3">DSM 7382</strain>
    </source>
</reference>
<comment type="caution">
    <text evidence="2">The sequence shown here is derived from an EMBL/GenBank/DDBJ whole genome shotgun (WGS) entry which is preliminary data.</text>
</comment>
<dbReference type="AlphaFoldDB" id="A0AAW0G5D2"/>
<gene>
    <name evidence="2" type="ORF">QCA50_012559</name>
</gene>
<evidence type="ECO:0000313" key="3">
    <source>
        <dbReference type="Proteomes" id="UP001385951"/>
    </source>
</evidence>
<evidence type="ECO:0000313" key="2">
    <source>
        <dbReference type="EMBL" id="KAK7684235.1"/>
    </source>
</evidence>
<protein>
    <submittedName>
        <fullName evidence="2">Uncharacterized protein</fullName>
    </submittedName>
</protein>
<organism evidence="2 3">
    <name type="scientific">Cerrena zonata</name>
    <dbReference type="NCBI Taxonomy" id="2478898"/>
    <lineage>
        <taxon>Eukaryota</taxon>
        <taxon>Fungi</taxon>
        <taxon>Dikarya</taxon>
        <taxon>Basidiomycota</taxon>
        <taxon>Agaricomycotina</taxon>
        <taxon>Agaricomycetes</taxon>
        <taxon>Polyporales</taxon>
        <taxon>Cerrenaceae</taxon>
        <taxon>Cerrena</taxon>
    </lineage>
</organism>
<evidence type="ECO:0000256" key="1">
    <source>
        <dbReference type="SAM" id="MobiDB-lite"/>
    </source>
</evidence>
<sequence>MFSITQIPQQPEEILSAEGQGKESHIIDYFKLQDIVQTKKINFAGGPPSWVKPAYYDLLQATQNLLQRTLRPAIPESEATQKIQDFALECLTIARNRYLRNDGKLAVKDNSSARGGTMLQPGSAVSQADAMDVDDPEGSVPSASRQGGSGLKRQIHHSPPPPSEDDDPEENALGQQDGPLNKRPRQRSISPKVDEQTLPGTTVQYGPLAGISSKYLDNEDVLSVAFQPPIIIPRVGNAPAPRRRAAAQKTTSASRPPIRLRSSHINEARPHIRFHYTYYTDHLIQDGTDKDTDA</sequence>